<keyword evidence="4 7" id="KW-1133">Transmembrane helix</keyword>
<dbReference type="GO" id="GO:0016020">
    <property type="term" value="C:membrane"/>
    <property type="evidence" value="ECO:0007669"/>
    <property type="project" value="UniProtKB-SubCell"/>
</dbReference>
<dbReference type="AlphaFoldDB" id="A0A9N9Y8F7"/>
<evidence type="ECO:0000256" key="7">
    <source>
        <dbReference type="SAM" id="Phobius"/>
    </source>
</evidence>
<feature type="transmembrane region" description="Helical" evidence="7">
    <location>
        <begin position="398"/>
        <end position="420"/>
    </location>
</feature>
<evidence type="ECO:0000313" key="9">
    <source>
        <dbReference type="Proteomes" id="UP000754883"/>
    </source>
</evidence>
<feature type="transmembrane region" description="Helical" evidence="7">
    <location>
        <begin position="497"/>
        <end position="518"/>
    </location>
</feature>
<dbReference type="Proteomes" id="UP000754883">
    <property type="component" value="Unassembled WGS sequence"/>
</dbReference>
<evidence type="ECO:0000313" key="8">
    <source>
        <dbReference type="EMBL" id="CAH0004381.1"/>
    </source>
</evidence>
<keyword evidence="5 7" id="KW-0472">Membrane</keyword>
<feature type="region of interest" description="Disordered" evidence="6">
    <location>
        <begin position="1"/>
        <end position="22"/>
    </location>
</feature>
<feature type="transmembrane region" description="Helical" evidence="7">
    <location>
        <begin position="263"/>
        <end position="288"/>
    </location>
</feature>
<gene>
    <name evidence="8" type="ORF">CBYS24578_00011922</name>
</gene>
<keyword evidence="3 7" id="KW-0812">Transmembrane</keyword>
<dbReference type="GO" id="GO:0022857">
    <property type="term" value="F:transmembrane transporter activity"/>
    <property type="evidence" value="ECO:0007669"/>
    <property type="project" value="InterPro"/>
</dbReference>
<feature type="transmembrane region" description="Helical" evidence="7">
    <location>
        <begin position="300"/>
        <end position="323"/>
    </location>
</feature>
<dbReference type="Pfam" id="PF13520">
    <property type="entry name" value="AA_permease_2"/>
    <property type="match status" value="1"/>
</dbReference>
<reference evidence="8" key="1">
    <citation type="submission" date="2021-10" db="EMBL/GenBank/DDBJ databases">
        <authorList>
            <person name="Piombo E."/>
        </authorList>
    </citation>
    <scope>NUCLEOTIDE SEQUENCE</scope>
</reference>
<sequence>MTDTSSTKIPTGSDPSNVYNNGQARYRGTDDGGCMLAPTKDVADQALEAMGYKAELIRTRSTLHVAFMSFVLASVPYGLATMLAYPIIGGGPVAVIWGWLAVSAIIFCVAASLAEITSVYPTAGGVYYQTFMLAPSRWRRVAAWVCGWFYTVGTISITLSVNFGTTLFFVSCINVFETESGVGIFNPPDWQLYLVFVGITLLCTAVSSLGNRWLHILDTAAIFWTLAGVLAIIITVLVMAKGGRRSADFVFTHFESNSGWPDGWSFMVGLLHAAYATSSTGMIISMCEEVKEPSTQVPKAMLATVCINTFAGLLFMIPLMFVLPDIQGLLSSSQPVPVIIKAAVGSPGASIALCLPLLVLGVICGIGCTTAASRCTWACARDGAIPGSRLWMQVHPRLGVPLNAILLCTVVQIVLGLIWFGSTQAFNAFSGVGVITLTAAYASPIAISLFTGRKAVENAKFSLGRFGVFANIIALAWSALALPLFCMPSAVPATPQTVNYAPAVFLLATGVSAFWYFWRGRRTYSGPPTTD</sequence>
<name>A0A9N9Y8F7_9HYPO</name>
<comment type="caution">
    <text evidence="8">The sequence shown here is derived from an EMBL/GenBank/DDBJ whole genome shotgun (WGS) entry which is preliminary data.</text>
</comment>
<evidence type="ECO:0000256" key="1">
    <source>
        <dbReference type="ARBA" id="ARBA00004141"/>
    </source>
</evidence>
<dbReference type="EMBL" id="CABFNO020001566">
    <property type="protein sequence ID" value="CAH0004381.1"/>
    <property type="molecule type" value="Genomic_DNA"/>
</dbReference>
<dbReference type="PANTHER" id="PTHR45649">
    <property type="entry name" value="AMINO-ACID PERMEASE BAT1"/>
    <property type="match status" value="1"/>
</dbReference>
<feature type="transmembrane region" description="Helical" evidence="7">
    <location>
        <begin position="343"/>
        <end position="366"/>
    </location>
</feature>
<feature type="transmembrane region" description="Helical" evidence="7">
    <location>
        <begin position="463"/>
        <end position="485"/>
    </location>
</feature>
<protein>
    <submittedName>
        <fullName evidence="8">Uncharacterized protein</fullName>
    </submittedName>
</protein>
<feature type="non-terminal residue" evidence="8">
    <location>
        <position position="531"/>
    </location>
</feature>
<dbReference type="GO" id="GO:0006865">
    <property type="term" value="P:amino acid transport"/>
    <property type="evidence" value="ECO:0007669"/>
    <property type="project" value="InterPro"/>
</dbReference>
<dbReference type="PANTHER" id="PTHR45649:SF23">
    <property type="entry name" value="TRANSPORTER, PUTATIVE (EUROFUNG)-RELATED"/>
    <property type="match status" value="1"/>
</dbReference>
<feature type="transmembrane region" description="Helical" evidence="7">
    <location>
        <begin position="94"/>
        <end position="120"/>
    </location>
</feature>
<evidence type="ECO:0000256" key="5">
    <source>
        <dbReference type="ARBA" id="ARBA00023136"/>
    </source>
</evidence>
<dbReference type="OrthoDB" id="3900342at2759"/>
<evidence type="ECO:0000256" key="4">
    <source>
        <dbReference type="ARBA" id="ARBA00022989"/>
    </source>
</evidence>
<feature type="transmembrane region" description="Helical" evidence="7">
    <location>
        <begin position="426"/>
        <end position="451"/>
    </location>
</feature>
<dbReference type="Gene3D" id="1.20.1740.10">
    <property type="entry name" value="Amino acid/polyamine transporter I"/>
    <property type="match status" value="1"/>
</dbReference>
<evidence type="ECO:0000256" key="2">
    <source>
        <dbReference type="ARBA" id="ARBA00022448"/>
    </source>
</evidence>
<feature type="transmembrane region" description="Helical" evidence="7">
    <location>
        <begin position="65"/>
        <end position="88"/>
    </location>
</feature>
<dbReference type="PROSITE" id="PS00218">
    <property type="entry name" value="AMINO_ACID_PERMEASE_1"/>
    <property type="match status" value="1"/>
</dbReference>
<evidence type="ECO:0000256" key="6">
    <source>
        <dbReference type="SAM" id="MobiDB-lite"/>
    </source>
</evidence>
<dbReference type="InterPro" id="IPR002293">
    <property type="entry name" value="AA/rel_permease1"/>
</dbReference>
<proteinExistence type="predicted"/>
<comment type="subcellular location">
    <subcellularLocation>
        <location evidence="1">Membrane</location>
        <topology evidence="1">Multi-pass membrane protein</topology>
    </subcellularLocation>
</comment>
<keyword evidence="2" id="KW-0813">Transport</keyword>
<feature type="transmembrane region" description="Helical" evidence="7">
    <location>
        <begin position="141"/>
        <end position="170"/>
    </location>
</feature>
<feature type="transmembrane region" description="Helical" evidence="7">
    <location>
        <begin position="221"/>
        <end position="243"/>
    </location>
</feature>
<dbReference type="InterPro" id="IPR004840">
    <property type="entry name" value="Amino_acid_permease_CS"/>
</dbReference>
<organism evidence="8 9">
    <name type="scientific">Clonostachys byssicola</name>
    <dbReference type="NCBI Taxonomy" id="160290"/>
    <lineage>
        <taxon>Eukaryota</taxon>
        <taxon>Fungi</taxon>
        <taxon>Dikarya</taxon>
        <taxon>Ascomycota</taxon>
        <taxon>Pezizomycotina</taxon>
        <taxon>Sordariomycetes</taxon>
        <taxon>Hypocreomycetidae</taxon>
        <taxon>Hypocreales</taxon>
        <taxon>Bionectriaceae</taxon>
        <taxon>Clonostachys</taxon>
    </lineage>
</organism>
<accession>A0A9N9Y8F7</accession>
<keyword evidence="9" id="KW-1185">Reference proteome</keyword>
<dbReference type="PIRSF" id="PIRSF006060">
    <property type="entry name" value="AA_transporter"/>
    <property type="match status" value="1"/>
</dbReference>
<evidence type="ECO:0000256" key="3">
    <source>
        <dbReference type="ARBA" id="ARBA00022692"/>
    </source>
</evidence>
<feature type="transmembrane region" description="Helical" evidence="7">
    <location>
        <begin position="190"/>
        <end position="209"/>
    </location>
</feature>